<feature type="region of interest" description="Disordered" evidence="1">
    <location>
        <begin position="62"/>
        <end position="128"/>
    </location>
</feature>
<protein>
    <submittedName>
        <fullName evidence="2">Uncharacterized protein</fullName>
    </submittedName>
</protein>
<organism evidence="2 3">
    <name type="scientific">Fusarium duplospermum</name>
    <dbReference type="NCBI Taxonomy" id="1325734"/>
    <lineage>
        <taxon>Eukaryota</taxon>
        <taxon>Fungi</taxon>
        <taxon>Dikarya</taxon>
        <taxon>Ascomycota</taxon>
        <taxon>Pezizomycotina</taxon>
        <taxon>Sordariomycetes</taxon>
        <taxon>Hypocreomycetidae</taxon>
        <taxon>Hypocreales</taxon>
        <taxon>Nectriaceae</taxon>
        <taxon>Fusarium</taxon>
        <taxon>Fusarium solani species complex</taxon>
    </lineage>
</organism>
<dbReference type="STRING" id="1325734.A0A428NMA3"/>
<keyword evidence="3" id="KW-1185">Reference proteome</keyword>
<evidence type="ECO:0000313" key="3">
    <source>
        <dbReference type="Proteomes" id="UP000288168"/>
    </source>
</evidence>
<feature type="compositionally biased region" description="Basic and acidic residues" evidence="1">
    <location>
        <begin position="62"/>
        <end position="72"/>
    </location>
</feature>
<evidence type="ECO:0000256" key="1">
    <source>
        <dbReference type="SAM" id="MobiDB-lite"/>
    </source>
</evidence>
<dbReference type="OrthoDB" id="20872at2759"/>
<sequence>MANSPTVDISREIYNATNACRVSLRGCQTIKPLMVDGWAENRLADFDLWASGVGLLESGKESLEFSSSHDGESASGEGSQPHEVEVQQNTGPASAWFDALSSDSEDDDSSSGITSDYEAESTRSAPIKEVMQGTEDLLDQLIRLGFAIRKSGTTSRLRRADKSFREEDHQDLKAHLALVLALNAQKQYDNRAKKTAERVPDPQKSYDQLMPEQRQLIIANLRRRHRFIYARRHQKKLEEPPELNIFQETKPLAKTSEPTQPAINAPITPVKSMVTISTIQGDILKAATPS</sequence>
<dbReference type="Proteomes" id="UP000288168">
    <property type="component" value="Unassembled WGS sequence"/>
</dbReference>
<reference evidence="2 3" key="1">
    <citation type="submission" date="2017-06" db="EMBL/GenBank/DDBJ databases">
        <title>Comparative genomic analysis of Ambrosia Fusariam Clade fungi.</title>
        <authorList>
            <person name="Stajich J.E."/>
            <person name="Carrillo J."/>
            <person name="Kijimoto T."/>
            <person name="Eskalen A."/>
            <person name="O'Donnell K."/>
            <person name="Kasson M."/>
        </authorList>
    </citation>
    <scope>NUCLEOTIDE SEQUENCE [LARGE SCALE GENOMIC DNA]</scope>
    <source>
        <strain evidence="2 3">NRRL62584</strain>
    </source>
</reference>
<accession>A0A428NMA3</accession>
<name>A0A428NMA3_9HYPO</name>
<evidence type="ECO:0000313" key="2">
    <source>
        <dbReference type="EMBL" id="RSL41921.1"/>
    </source>
</evidence>
<proteinExistence type="predicted"/>
<comment type="caution">
    <text evidence="2">The sequence shown here is derived from an EMBL/GenBank/DDBJ whole genome shotgun (WGS) entry which is preliminary data.</text>
</comment>
<gene>
    <name evidence="2" type="ORF">CEP54_015665</name>
</gene>
<dbReference type="AlphaFoldDB" id="A0A428NMA3"/>
<dbReference type="EMBL" id="NKCI01000392">
    <property type="protein sequence ID" value="RSL41921.1"/>
    <property type="molecule type" value="Genomic_DNA"/>
</dbReference>